<feature type="region of interest" description="Disordered" evidence="1">
    <location>
        <begin position="13"/>
        <end position="98"/>
    </location>
</feature>
<dbReference type="GO" id="GO:0016321">
    <property type="term" value="P:female meiosis chromosome segregation"/>
    <property type="evidence" value="ECO:0007669"/>
    <property type="project" value="Ensembl"/>
</dbReference>
<dbReference type="GO" id="GO:0051754">
    <property type="term" value="P:meiotic sister chromatid cohesion, centromeric"/>
    <property type="evidence" value="ECO:0007669"/>
    <property type="project" value="Ensembl"/>
</dbReference>
<dbReference type="GO" id="GO:0007060">
    <property type="term" value="P:male meiosis chromosome segregation"/>
    <property type="evidence" value="ECO:0007669"/>
    <property type="project" value="Ensembl"/>
</dbReference>
<feature type="region of interest" description="Disordered" evidence="1">
    <location>
        <begin position="252"/>
        <end position="279"/>
    </location>
</feature>
<keyword evidence="3" id="KW-1185">Reference proteome</keyword>
<dbReference type="GO" id="GO:0045143">
    <property type="term" value="P:homologous chromosome segregation"/>
    <property type="evidence" value="ECO:0007669"/>
    <property type="project" value="Ensembl"/>
</dbReference>
<dbReference type="GO" id="GO:0010789">
    <property type="term" value="P:meiotic sister chromatid cohesion involved in meiosis I"/>
    <property type="evidence" value="ECO:0007669"/>
    <property type="project" value="Ensembl"/>
</dbReference>
<dbReference type="PANTHER" id="PTHR38006:SF1">
    <property type="entry name" value="MEIOSIS-SPECIFIC KINETOCHORE PROTEIN"/>
    <property type="match status" value="1"/>
</dbReference>
<dbReference type="Ensembl" id="ENSSVLT00005028424.1">
    <property type="protein sequence ID" value="ENSSVLP00005025566.1"/>
    <property type="gene ID" value="ENSSVLG00005020030.1"/>
</dbReference>
<organism evidence="2 3">
    <name type="scientific">Sciurus vulgaris</name>
    <name type="common">Eurasian red squirrel</name>
    <dbReference type="NCBI Taxonomy" id="55149"/>
    <lineage>
        <taxon>Eukaryota</taxon>
        <taxon>Metazoa</taxon>
        <taxon>Chordata</taxon>
        <taxon>Craniata</taxon>
        <taxon>Vertebrata</taxon>
        <taxon>Euteleostomi</taxon>
        <taxon>Mammalia</taxon>
        <taxon>Eutheria</taxon>
        <taxon>Euarchontoglires</taxon>
        <taxon>Glires</taxon>
        <taxon>Rodentia</taxon>
        <taxon>Sciuromorpha</taxon>
        <taxon>Sciuridae</taxon>
        <taxon>Sciurinae</taxon>
        <taxon>Sciurini</taxon>
        <taxon>Sciurus</taxon>
    </lineage>
</organism>
<evidence type="ECO:0000313" key="2">
    <source>
        <dbReference type="Ensembl" id="ENSSVLP00005025566.1"/>
    </source>
</evidence>
<evidence type="ECO:0000313" key="3">
    <source>
        <dbReference type="Proteomes" id="UP000694564"/>
    </source>
</evidence>
<dbReference type="GO" id="GO:0000776">
    <property type="term" value="C:kinetochore"/>
    <property type="evidence" value="ECO:0007669"/>
    <property type="project" value="Ensembl"/>
</dbReference>
<reference evidence="2" key="1">
    <citation type="submission" date="2025-08" db="UniProtKB">
        <authorList>
            <consortium name="Ensembl"/>
        </authorList>
    </citation>
    <scope>IDENTIFICATION</scope>
</reference>
<proteinExistence type="predicted"/>
<sequence>MWSLRVYTYKKRAGQRLNLTPTPDQGPPVKTEARPGLKGKGKEHGLPKIAETERGRQRASGPGLPSTQLRITGERSLQENRTQVETQNEKMAPLSDSVTEDLQVDSSSSNSELVSGLSLPCDVSSSLLSYSTTDSYTEHKSTEEELGSFSSPEQFRGSYYLDSEYPKLKEHKQCKNSTLLDTSKAVTIEKMPQFSDFSAILSTPSENYQKCHRKKVMTLADQCISAKPKHTSNSESDNAACEVLLAEKTCPSTPEKTKKKKTNSSNPDKKNRGLLTSTPSSERTDFVIDLSSVQKAPFEELFPNISSYVNSNEIIPVSSLQENSSNEISPNTSEICCIIRASPGTRQMKYKAVTVKKKHSPPKDITQDIIIKMAG</sequence>
<dbReference type="AlphaFoldDB" id="A0A8D2DJC2"/>
<dbReference type="InterPro" id="IPR034545">
    <property type="entry name" value="Meikin"/>
</dbReference>
<dbReference type="OrthoDB" id="8443315at2759"/>
<protein>
    <submittedName>
        <fullName evidence="2">Meiotic kinetochore factor</fullName>
    </submittedName>
</protein>
<gene>
    <name evidence="2" type="primary">MEIKIN</name>
</gene>
<name>A0A8D2DJC2_SCIVU</name>
<accession>A0A8D2DJC2</accession>
<dbReference type="GeneTree" id="ENSGT00390000016270"/>
<dbReference type="PANTHER" id="PTHR38006">
    <property type="entry name" value="MEIOSIS-SPECIFIC KINETOCHORE PROTEIN"/>
    <property type="match status" value="1"/>
</dbReference>
<reference evidence="2" key="2">
    <citation type="submission" date="2025-09" db="UniProtKB">
        <authorList>
            <consortium name="Ensembl"/>
        </authorList>
    </citation>
    <scope>IDENTIFICATION</scope>
</reference>
<feature type="compositionally biased region" description="Basic and acidic residues" evidence="1">
    <location>
        <begin position="31"/>
        <end position="56"/>
    </location>
</feature>
<evidence type="ECO:0000256" key="1">
    <source>
        <dbReference type="SAM" id="MobiDB-lite"/>
    </source>
</evidence>
<dbReference type="Proteomes" id="UP000694564">
    <property type="component" value="Chromosome 6"/>
</dbReference>